<dbReference type="PANTHER" id="PTHR48080:SF3">
    <property type="entry name" value="ENOLASE SUPERFAMILY MEMBER DDB_G0284701"/>
    <property type="match status" value="1"/>
</dbReference>
<sequence>MPLKFGAEILTSVTCARVKITVQDAAGRTATGWGETPLSVQWVWPSMSAFEVRHTRLRRFCERLARRWSDFDMAGHPLEIGEAFQQEVLEAESEQEYREHPSEDQLPLLATLVCCSPFDIALYDAYGRLHGKSVFEMLNRDYMNRDLSAYLEADADVDVDFHGQFPSDYLVHDRPQSLVAWHLVGGLDPISEAELTGDEPVDGHPVLLGDWIARDGLQCLKVKLRGTDAAWDYDRLVSVGRVAQATGVQQLTADFNCTVMDPAYVVAILDRLAAEEPAIYDSILYIEQPFPYDLEEYRIDVREVSRRKLLLLDESAHNWQLVRLGRSLGWSGVALKTCKTLTGALLSLCWAKAHGMAVMVQDLTNPMIAQAPHVLLAAHCGTLMGVETNAMQFYPSASDLEAKVHPGLYRRRDGCIDLSSLRGSGFGYRIEEVHRPLPVAAARYGVAE</sequence>
<dbReference type="EMBL" id="SJPR01000001">
    <property type="protein sequence ID" value="TWT99470.1"/>
    <property type="molecule type" value="Genomic_DNA"/>
</dbReference>
<dbReference type="InterPro" id="IPR034593">
    <property type="entry name" value="DgoD-like"/>
</dbReference>
<gene>
    <name evidence="4" type="ORF">Pla108_04090</name>
</gene>
<protein>
    <recommendedName>
        <fullName evidence="3">Enolase C-terminal domain-containing protein</fullName>
    </recommendedName>
</protein>
<proteinExistence type="inferred from homology"/>
<dbReference type="InterPro" id="IPR029017">
    <property type="entry name" value="Enolase-like_N"/>
</dbReference>
<feature type="domain" description="Enolase C-terminal" evidence="3">
    <location>
        <begin position="211"/>
        <end position="431"/>
    </location>
</feature>
<dbReference type="Pfam" id="PF13378">
    <property type="entry name" value="MR_MLE_C"/>
    <property type="match status" value="1"/>
</dbReference>
<dbReference type="Proteomes" id="UP000317421">
    <property type="component" value="Unassembled WGS sequence"/>
</dbReference>
<dbReference type="AlphaFoldDB" id="A0A5C6AJ92"/>
<evidence type="ECO:0000313" key="4">
    <source>
        <dbReference type="EMBL" id="TWT99470.1"/>
    </source>
</evidence>
<dbReference type="Gene3D" id="3.30.390.10">
    <property type="entry name" value="Enolase-like, N-terminal domain"/>
    <property type="match status" value="1"/>
</dbReference>
<keyword evidence="2" id="KW-0479">Metal-binding</keyword>
<dbReference type="Gene3D" id="3.20.20.120">
    <property type="entry name" value="Enolase-like C-terminal domain"/>
    <property type="match status" value="1"/>
</dbReference>
<evidence type="ECO:0000256" key="2">
    <source>
        <dbReference type="ARBA" id="ARBA00022723"/>
    </source>
</evidence>
<accession>A0A5C6AJ92</accession>
<name>A0A5C6AJ92_9BACT</name>
<dbReference type="GO" id="GO:0046872">
    <property type="term" value="F:metal ion binding"/>
    <property type="evidence" value="ECO:0007669"/>
    <property type="project" value="UniProtKB-KW"/>
</dbReference>
<organism evidence="4 5">
    <name type="scientific">Botrimarina colliarenosi</name>
    <dbReference type="NCBI Taxonomy" id="2528001"/>
    <lineage>
        <taxon>Bacteria</taxon>
        <taxon>Pseudomonadati</taxon>
        <taxon>Planctomycetota</taxon>
        <taxon>Planctomycetia</taxon>
        <taxon>Pirellulales</taxon>
        <taxon>Lacipirellulaceae</taxon>
        <taxon>Botrimarina</taxon>
    </lineage>
</organism>
<comment type="similarity">
    <text evidence="1">Belongs to the mandelate racemase/muconate lactonizing enzyme family.</text>
</comment>
<evidence type="ECO:0000313" key="5">
    <source>
        <dbReference type="Proteomes" id="UP000317421"/>
    </source>
</evidence>
<dbReference type="InterPro" id="IPR029065">
    <property type="entry name" value="Enolase_C-like"/>
</dbReference>
<reference evidence="4 5" key="1">
    <citation type="submission" date="2019-02" db="EMBL/GenBank/DDBJ databases">
        <title>Deep-cultivation of Planctomycetes and their phenomic and genomic characterization uncovers novel biology.</title>
        <authorList>
            <person name="Wiegand S."/>
            <person name="Jogler M."/>
            <person name="Boedeker C."/>
            <person name="Pinto D."/>
            <person name="Vollmers J."/>
            <person name="Rivas-Marin E."/>
            <person name="Kohn T."/>
            <person name="Peeters S.H."/>
            <person name="Heuer A."/>
            <person name="Rast P."/>
            <person name="Oberbeckmann S."/>
            <person name="Bunk B."/>
            <person name="Jeske O."/>
            <person name="Meyerdierks A."/>
            <person name="Storesund J.E."/>
            <person name="Kallscheuer N."/>
            <person name="Luecker S."/>
            <person name="Lage O.M."/>
            <person name="Pohl T."/>
            <person name="Merkel B.J."/>
            <person name="Hornburger P."/>
            <person name="Mueller R.-W."/>
            <person name="Bruemmer F."/>
            <person name="Labrenz M."/>
            <person name="Spormann A.M."/>
            <person name="Op Den Camp H."/>
            <person name="Overmann J."/>
            <person name="Amann R."/>
            <person name="Jetten M.S.M."/>
            <person name="Mascher T."/>
            <person name="Medema M.H."/>
            <person name="Devos D.P."/>
            <person name="Kaster A.-K."/>
            <person name="Ovreas L."/>
            <person name="Rohde M."/>
            <person name="Galperin M.Y."/>
            <person name="Jogler C."/>
        </authorList>
    </citation>
    <scope>NUCLEOTIDE SEQUENCE [LARGE SCALE GENOMIC DNA]</scope>
    <source>
        <strain evidence="4 5">Pla108</strain>
    </source>
</reference>
<dbReference type="SUPFAM" id="SSF51604">
    <property type="entry name" value="Enolase C-terminal domain-like"/>
    <property type="match status" value="1"/>
</dbReference>
<evidence type="ECO:0000259" key="3">
    <source>
        <dbReference type="Pfam" id="PF13378"/>
    </source>
</evidence>
<dbReference type="PANTHER" id="PTHR48080">
    <property type="entry name" value="D-GALACTONATE DEHYDRATASE-RELATED"/>
    <property type="match status" value="1"/>
</dbReference>
<comment type="caution">
    <text evidence="4">The sequence shown here is derived from an EMBL/GenBank/DDBJ whole genome shotgun (WGS) entry which is preliminary data.</text>
</comment>
<dbReference type="InterPro" id="IPR036849">
    <property type="entry name" value="Enolase-like_C_sf"/>
</dbReference>
<evidence type="ECO:0000256" key="1">
    <source>
        <dbReference type="ARBA" id="ARBA00008031"/>
    </source>
</evidence>
<keyword evidence="5" id="KW-1185">Reference proteome</keyword>